<dbReference type="Proteomes" id="UP001203761">
    <property type="component" value="Unassembled WGS sequence"/>
</dbReference>
<gene>
    <name evidence="2" type="ORF">Bequi_01895</name>
</gene>
<dbReference type="RefSeq" id="WP_249736311.1">
    <property type="nucleotide sequence ID" value="NZ_JAKNCJ010000001.1"/>
</dbReference>
<keyword evidence="1" id="KW-0472">Membrane</keyword>
<sequence>MTTAPRTVLSSVDLSRADLSTPGRPRAHSARSRLAPPLLVLALLALLAALIGGPSLGLGAGTLLCAASLALLGLSVLAARSVGSADG</sequence>
<evidence type="ECO:0000313" key="3">
    <source>
        <dbReference type="Proteomes" id="UP001203761"/>
    </source>
</evidence>
<feature type="transmembrane region" description="Helical" evidence="1">
    <location>
        <begin position="58"/>
        <end position="79"/>
    </location>
</feature>
<reference evidence="2" key="1">
    <citation type="submission" date="2022-02" db="EMBL/GenBank/DDBJ databases">
        <authorList>
            <person name="Lee M."/>
            <person name="Kim S.-J."/>
            <person name="Jung M.-Y."/>
        </authorList>
    </citation>
    <scope>NUCLEOTIDE SEQUENCE</scope>
    <source>
        <strain evidence="2">JHP9</strain>
    </source>
</reference>
<organism evidence="2 3">
    <name type="scientific">Brachybacterium equifaecis</name>
    <dbReference type="NCBI Taxonomy" id="2910770"/>
    <lineage>
        <taxon>Bacteria</taxon>
        <taxon>Bacillati</taxon>
        <taxon>Actinomycetota</taxon>
        <taxon>Actinomycetes</taxon>
        <taxon>Micrococcales</taxon>
        <taxon>Dermabacteraceae</taxon>
        <taxon>Brachybacterium</taxon>
    </lineage>
</organism>
<dbReference type="EMBL" id="JAKNCJ010000001">
    <property type="protein sequence ID" value="MCL6422154.1"/>
    <property type="molecule type" value="Genomic_DNA"/>
</dbReference>
<evidence type="ECO:0000256" key="1">
    <source>
        <dbReference type="SAM" id="Phobius"/>
    </source>
</evidence>
<proteinExistence type="predicted"/>
<keyword evidence="3" id="KW-1185">Reference proteome</keyword>
<keyword evidence="1" id="KW-1133">Transmembrane helix</keyword>
<name>A0ABT0QXC4_9MICO</name>
<protein>
    <submittedName>
        <fullName evidence="2">Uncharacterized protein</fullName>
    </submittedName>
</protein>
<keyword evidence="1" id="KW-0812">Transmembrane</keyword>
<comment type="caution">
    <text evidence="2">The sequence shown here is derived from an EMBL/GenBank/DDBJ whole genome shotgun (WGS) entry which is preliminary data.</text>
</comment>
<feature type="transmembrane region" description="Helical" evidence="1">
    <location>
        <begin position="34"/>
        <end position="52"/>
    </location>
</feature>
<accession>A0ABT0QXC4</accession>
<evidence type="ECO:0000313" key="2">
    <source>
        <dbReference type="EMBL" id="MCL6422154.1"/>
    </source>
</evidence>